<sequence length="140" mass="16300">MHNLQILNDYINIFGENKLVELLTEKIKENEGEILTIIANKTHHFTPTEYLHGDIFIASEGNLDFSSKDSIILTYKTILKGVLNKLKEKSWKKIYLIPSGHSTLSLQIKALVYHTVRLETIDLFYSKGIYHEIDIYYRDI</sequence>
<reference evidence="1" key="1">
    <citation type="journal article" date="2019" name="PLoS Negl. Trop. Dis.">
        <title>Revisiting the worldwide diversity of Leptospira species in the environment.</title>
        <authorList>
            <person name="Vincent A.T."/>
            <person name="Schiettekatte O."/>
            <person name="Bourhy P."/>
            <person name="Veyrier F.J."/>
            <person name="Picardeau M."/>
        </authorList>
    </citation>
    <scope>NUCLEOTIDE SEQUENCE [LARGE SCALE GENOMIC DNA]</scope>
    <source>
        <strain evidence="1">201300427</strain>
    </source>
</reference>
<evidence type="ECO:0000313" key="2">
    <source>
        <dbReference type="Proteomes" id="UP000298058"/>
    </source>
</evidence>
<dbReference type="Proteomes" id="UP000298058">
    <property type="component" value="Unassembled WGS sequence"/>
</dbReference>
<name>A0A4R9LX10_9LEPT</name>
<accession>A0A4R9LX10</accession>
<comment type="caution">
    <text evidence="1">The sequence shown here is derived from an EMBL/GenBank/DDBJ whole genome shotgun (WGS) entry which is preliminary data.</text>
</comment>
<dbReference type="EMBL" id="RQHW01000055">
    <property type="protein sequence ID" value="TGN17908.1"/>
    <property type="molecule type" value="Genomic_DNA"/>
</dbReference>
<organism evidence="1 2">
    <name type="scientific">Leptospira idonii</name>
    <dbReference type="NCBI Taxonomy" id="1193500"/>
    <lineage>
        <taxon>Bacteria</taxon>
        <taxon>Pseudomonadati</taxon>
        <taxon>Spirochaetota</taxon>
        <taxon>Spirochaetia</taxon>
        <taxon>Leptospirales</taxon>
        <taxon>Leptospiraceae</taxon>
        <taxon>Leptospira</taxon>
    </lineage>
</organism>
<dbReference type="RefSeq" id="WP_135761585.1">
    <property type="nucleotide sequence ID" value="NZ_RQHW01000055.1"/>
</dbReference>
<protein>
    <submittedName>
        <fullName evidence="1">Uncharacterized protein</fullName>
    </submittedName>
</protein>
<dbReference type="AlphaFoldDB" id="A0A4R9LX10"/>
<evidence type="ECO:0000313" key="1">
    <source>
        <dbReference type="EMBL" id="TGN17908.1"/>
    </source>
</evidence>
<dbReference type="OrthoDB" id="9554449at2"/>
<gene>
    <name evidence="1" type="ORF">EHS15_15930</name>
</gene>
<proteinExistence type="predicted"/>
<keyword evidence="2" id="KW-1185">Reference proteome</keyword>